<dbReference type="PANTHER" id="PTHR46481">
    <property type="entry name" value="ZINC FINGER BED DOMAIN-CONTAINING PROTEIN 4"/>
    <property type="match status" value="1"/>
</dbReference>
<dbReference type="Pfam" id="PF05699">
    <property type="entry name" value="Dimer_Tnp_hAT"/>
    <property type="match status" value="1"/>
</dbReference>
<evidence type="ECO:0000256" key="1">
    <source>
        <dbReference type="ARBA" id="ARBA00004123"/>
    </source>
</evidence>
<accession>A0A165NH04</accession>
<dbReference type="InterPro" id="IPR012337">
    <property type="entry name" value="RNaseH-like_sf"/>
</dbReference>
<evidence type="ECO:0000256" key="3">
    <source>
        <dbReference type="ARBA" id="ARBA00022771"/>
    </source>
</evidence>
<dbReference type="STRING" id="1314782.A0A165NH04"/>
<dbReference type="PANTHER" id="PTHR46481:SF10">
    <property type="entry name" value="ZINC FINGER BED DOMAIN-CONTAINING PROTEIN 39"/>
    <property type="match status" value="1"/>
</dbReference>
<feature type="region of interest" description="Disordered" evidence="6">
    <location>
        <begin position="752"/>
        <end position="791"/>
    </location>
</feature>
<keyword evidence="2" id="KW-0479">Metal-binding</keyword>
<sequence length="833" mass="94569">MRPKDPVWKYFDSDKSRYSATSAKNNHLMAWCLSCLSIRVEDMKQAAVERERGGYSVLARSDEELIVEARKQVNGIEGRPKTMRNHLINCANVAQSVKDWAKQQQTSKMTASKENITSIPSLPSCHAWCKPLLLRRTQCKPQDHVLQYATGLNRHRRGAGLEGQWTSEQQETFESDLCRLFIACGIAWSAADNPELHRFIATYLPLARVPDRRNLSGKVLNTEVAKAESAVKHEVHGKLASGHGDAWKTVSKVTCQASMITVEGTLHFIRVHDISSERKSAENLLKLVEDDIDNCKKDLGVEIVGWCTDSGGDCNKMRKLLTKKRPHILTPACWSHQMNLLVKDYFKLNASFVGTSDNALEVVKWFNNHSLALSKFRIEQLQPRDCTNDIHTLALIVPALTRWTYHYLSFTRLLTVQKSLRTCANEHHELLIECAGNRANLRTKAETILQFIEDHDGFWVDLARMKRHLEPLAIATNIFQSDTAQMDSVPLVLGYLWFLFDSEDIELSVHSHMHACLKARWAKVEQDCFIVAMVLNPYVRNKPFKSTNPALSPMALYNMAEKLYSRVFREPPGWEFWKAWMDYLAGHEEFSPEWMQLDKIRQRYIQENRQVDLVEVWKMFDSGSRQGWNTLVKLAIRVLTVVVNSAATERVFSELGLVITKVRNRLELDKAQKMSIVKSQIRRSHERAGSHSRQHLKRKFSIIDDDGSRALCARIERANLKKQDTAVVPEDPQESGSDPAIPLSRVLEQVSGEDDAPGVTCTASSTPGSPSADEVDGQSQHTGAELEPDNEAFGPFDKSCYQLKDLFRYDMDLALRNATLGFYWHGGASGTFK</sequence>
<dbReference type="AlphaFoldDB" id="A0A165NH04"/>
<keyword evidence="10" id="KW-1185">Reference proteome</keyword>
<protein>
    <recommendedName>
        <fullName evidence="11">DUF659 domain-containing protein</fullName>
    </recommendedName>
</protein>
<dbReference type="InterPro" id="IPR007021">
    <property type="entry name" value="DUF659"/>
</dbReference>
<keyword evidence="3" id="KW-0863">Zinc-finger</keyword>
<evidence type="ECO:0000256" key="6">
    <source>
        <dbReference type="SAM" id="MobiDB-lite"/>
    </source>
</evidence>
<dbReference type="InterPro" id="IPR008906">
    <property type="entry name" value="HATC_C_dom"/>
</dbReference>
<feature type="region of interest" description="Disordered" evidence="6">
    <location>
        <begin position="680"/>
        <end position="699"/>
    </location>
</feature>
<dbReference type="Pfam" id="PF04937">
    <property type="entry name" value="DUF659"/>
    <property type="match status" value="1"/>
</dbReference>
<dbReference type="GO" id="GO:0008270">
    <property type="term" value="F:zinc ion binding"/>
    <property type="evidence" value="ECO:0007669"/>
    <property type="project" value="UniProtKB-KW"/>
</dbReference>
<evidence type="ECO:0000259" key="7">
    <source>
        <dbReference type="Pfam" id="PF04937"/>
    </source>
</evidence>
<evidence type="ECO:0000256" key="4">
    <source>
        <dbReference type="ARBA" id="ARBA00022833"/>
    </source>
</evidence>
<evidence type="ECO:0008006" key="11">
    <source>
        <dbReference type="Google" id="ProtNLM"/>
    </source>
</evidence>
<dbReference type="GO" id="GO:0005634">
    <property type="term" value="C:nucleus"/>
    <property type="evidence" value="ECO:0007669"/>
    <property type="project" value="UniProtKB-SubCell"/>
</dbReference>
<dbReference type="GO" id="GO:0046983">
    <property type="term" value="F:protein dimerization activity"/>
    <property type="evidence" value="ECO:0007669"/>
    <property type="project" value="InterPro"/>
</dbReference>
<name>A0A165NH04_9AGAM</name>
<evidence type="ECO:0000313" key="9">
    <source>
        <dbReference type="EMBL" id="KZT19628.1"/>
    </source>
</evidence>
<evidence type="ECO:0000313" key="10">
    <source>
        <dbReference type="Proteomes" id="UP000076761"/>
    </source>
</evidence>
<dbReference type="InParanoid" id="A0A165NH04"/>
<dbReference type="EMBL" id="KV425636">
    <property type="protein sequence ID" value="KZT19628.1"/>
    <property type="molecule type" value="Genomic_DNA"/>
</dbReference>
<evidence type="ECO:0000256" key="5">
    <source>
        <dbReference type="ARBA" id="ARBA00023242"/>
    </source>
</evidence>
<keyword evidence="4" id="KW-0862">Zinc</keyword>
<evidence type="ECO:0000256" key="2">
    <source>
        <dbReference type="ARBA" id="ARBA00022723"/>
    </source>
</evidence>
<proteinExistence type="predicted"/>
<evidence type="ECO:0000259" key="8">
    <source>
        <dbReference type="Pfam" id="PF05699"/>
    </source>
</evidence>
<keyword evidence="5" id="KW-0539">Nucleus</keyword>
<dbReference type="Proteomes" id="UP000076761">
    <property type="component" value="Unassembled WGS sequence"/>
</dbReference>
<feature type="domain" description="HAT C-terminal dimerisation" evidence="8">
    <location>
        <begin position="609"/>
        <end position="680"/>
    </location>
</feature>
<reference evidence="9 10" key="1">
    <citation type="journal article" date="2016" name="Mol. Biol. Evol.">
        <title>Comparative Genomics of Early-Diverging Mushroom-Forming Fungi Provides Insights into the Origins of Lignocellulose Decay Capabilities.</title>
        <authorList>
            <person name="Nagy L.G."/>
            <person name="Riley R."/>
            <person name="Tritt A."/>
            <person name="Adam C."/>
            <person name="Daum C."/>
            <person name="Floudas D."/>
            <person name="Sun H."/>
            <person name="Yadav J.S."/>
            <person name="Pangilinan J."/>
            <person name="Larsson K.H."/>
            <person name="Matsuura K."/>
            <person name="Barry K."/>
            <person name="Labutti K."/>
            <person name="Kuo R."/>
            <person name="Ohm R.A."/>
            <person name="Bhattacharya S.S."/>
            <person name="Shirouzu T."/>
            <person name="Yoshinaga Y."/>
            <person name="Martin F.M."/>
            <person name="Grigoriev I.V."/>
            <person name="Hibbett D.S."/>
        </authorList>
    </citation>
    <scope>NUCLEOTIDE SEQUENCE [LARGE SCALE GENOMIC DNA]</scope>
    <source>
        <strain evidence="9 10">HHB14362 ss-1</strain>
    </source>
</reference>
<dbReference type="InterPro" id="IPR052035">
    <property type="entry name" value="ZnF_BED_domain_contain"/>
</dbReference>
<gene>
    <name evidence="9" type="ORF">NEOLEDRAFT_1151838</name>
</gene>
<comment type="subcellular location">
    <subcellularLocation>
        <location evidence="1">Nucleus</location>
    </subcellularLocation>
</comment>
<feature type="domain" description="DUF659" evidence="7">
    <location>
        <begin position="210"/>
        <end position="349"/>
    </location>
</feature>
<dbReference type="OrthoDB" id="2423954at2759"/>
<organism evidence="9 10">
    <name type="scientific">Neolentinus lepideus HHB14362 ss-1</name>
    <dbReference type="NCBI Taxonomy" id="1314782"/>
    <lineage>
        <taxon>Eukaryota</taxon>
        <taxon>Fungi</taxon>
        <taxon>Dikarya</taxon>
        <taxon>Basidiomycota</taxon>
        <taxon>Agaricomycotina</taxon>
        <taxon>Agaricomycetes</taxon>
        <taxon>Gloeophyllales</taxon>
        <taxon>Gloeophyllaceae</taxon>
        <taxon>Neolentinus</taxon>
    </lineage>
</organism>
<dbReference type="SUPFAM" id="SSF53098">
    <property type="entry name" value="Ribonuclease H-like"/>
    <property type="match status" value="1"/>
</dbReference>